<evidence type="ECO:0000313" key="3">
    <source>
        <dbReference type="Proteomes" id="UP000265875"/>
    </source>
</evidence>
<dbReference type="InterPro" id="IPR022225">
    <property type="entry name" value="Phage_tail_fibre_N"/>
</dbReference>
<name>A0A399MBD1_9PSED</name>
<gene>
    <name evidence="2" type="ORF">D0894_05935</name>
</gene>
<reference evidence="2 3" key="1">
    <citation type="submission" date="2018-08" db="EMBL/GenBank/DDBJ databases">
        <title>Draft genome sequence of the cyanotroph, Pseudomonas monteilii BCN3.</title>
        <authorList>
            <person name="Jones L.B."/>
            <person name="Kunz D.A."/>
        </authorList>
    </citation>
    <scope>NUCLEOTIDE SEQUENCE [LARGE SCALE GENOMIC DNA]</scope>
    <source>
        <strain evidence="2 3">BCN3</strain>
    </source>
</reference>
<sequence>MSTPLQPVITKAGLAAILRADNTGIAAQITHIALGTSGYTPSADQKSLVAQVAKYPIAGGERLSSTLLHLTALADGDRAFWVREIGFLLSDGTLLAVWSDSTTPLTYKSASTDLLLAYDLSLAALPADSVTIVSNEAGLSLSLAGPLAAQAQALIAEQLRGLQRQDQLDQQGQWQRVAGEQLSRLLTRMSDVERRQDADREGLASGVISNAAAVVADLLRGLQRQDQLDVLAEALRRAGVVLDNHTQRLQAAELRQDTDRENLLSVSICNAAAVIALQTLVSKNTFGA</sequence>
<accession>A0A399MBD1</accession>
<feature type="domain" description="Phage tail fibre protein N-terminal" evidence="1">
    <location>
        <begin position="1"/>
        <end position="111"/>
    </location>
</feature>
<evidence type="ECO:0000313" key="2">
    <source>
        <dbReference type="EMBL" id="RII79124.1"/>
    </source>
</evidence>
<protein>
    <submittedName>
        <fullName evidence="2">Phage tail protein</fullName>
    </submittedName>
</protein>
<proteinExistence type="predicted"/>
<dbReference type="EMBL" id="QWLL01000012">
    <property type="protein sequence ID" value="RII79124.1"/>
    <property type="molecule type" value="Genomic_DNA"/>
</dbReference>
<dbReference type="Pfam" id="PF12571">
    <property type="entry name" value="Phage_tail_fib"/>
    <property type="match status" value="1"/>
</dbReference>
<organism evidence="2 3">
    <name type="scientific">Pseudomonas monteilii</name>
    <dbReference type="NCBI Taxonomy" id="76759"/>
    <lineage>
        <taxon>Bacteria</taxon>
        <taxon>Pseudomonadati</taxon>
        <taxon>Pseudomonadota</taxon>
        <taxon>Gammaproteobacteria</taxon>
        <taxon>Pseudomonadales</taxon>
        <taxon>Pseudomonadaceae</taxon>
        <taxon>Pseudomonas</taxon>
    </lineage>
</organism>
<dbReference type="RefSeq" id="WP_119369079.1">
    <property type="nucleotide sequence ID" value="NZ_QWLL01000012.1"/>
</dbReference>
<comment type="caution">
    <text evidence="2">The sequence shown here is derived from an EMBL/GenBank/DDBJ whole genome shotgun (WGS) entry which is preliminary data.</text>
</comment>
<dbReference type="Proteomes" id="UP000265875">
    <property type="component" value="Unassembled WGS sequence"/>
</dbReference>
<evidence type="ECO:0000259" key="1">
    <source>
        <dbReference type="Pfam" id="PF12571"/>
    </source>
</evidence>
<dbReference type="AlphaFoldDB" id="A0A399MBD1"/>